<proteinExistence type="predicted"/>
<sequence>MQNKSLLSDSLRNKLTQLEYKGLKGKEAKITKLFKEEMGEKPPKFEIYTSEEIGVGQASGFDGAAIHFYDKERKINQVYYIFRGTEPKKDFGDVVYDALGIGVGKQNTQIDDAQEMYDVVETNINRQVKGSSLKVERYGDGHSLGGNLISTLALLKKILLT</sequence>
<dbReference type="KEGG" id="bmh:BMWSH_4200"/>
<evidence type="ECO:0000259" key="1">
    <source>
        <dbReference type="Pfam" id="PF20591"/>
    </source>
</evidence>
<evidence type="ECO:0000313" key="3">
    <source>
        <dbReference type="Proteomes" id="UP000001283"/>
    </source>
</evidence>
<organism evidence="2 3">
    <name type="scientific">Priestia megaterium (strain WSH-002)</name>
    <name type="common">Bacillus megaterium</name>
    <dbReference type="NCBI Taxonomy" id="1006007"/>
    <lineage>
        <taxon>Bacteria</taxon>
        <taxon>Bacillati</taxon>
        <taxon>Bacillota</taxon>
        <taxon>Bacilli</taxon>
        <taxon>Bacillales</taxon>
        <taxon>Bacillaceae</taxon>
        <taxon>Priestia</taxon>
    </lineage>
</organism>
<dbReference type="Pfam" id="PF20591">
    <property type="entry name" value="DUF6792"/>
    <property type="match status" value="1"/>
</dbReference>
<feature type="domain" description="DUF6792" evidence="1">
    <location>
        <begin position="19"/>
        <end position="157"/>
    </location>
</feature>
<dbReference type="AlphaFoldDB" id="A0A8D3X4U7"/>
<evidence type="ECO:0000313" key="2">
    <source>
        <dbReference type="EMBL" id="AEN91079.1"/>
    </source>
</evidence>
<accession>A0A8D3X4U7</accession>
<name>A0A8D3X4U7_PRIMW</name>
<gene>
    <name evidence="2" type="primary">yvcB</name>
    <name evidence="2" type="ORF">BMWSH_4200</name>
</gene>
<protein>
    <recommendedName>
        <fullName evidence="1">DUF6792 domain-containing protein</fullName>
    </recommendedName>
</protein>
<dbReference type="Proteomes" id="UP000001283">
    <property type="component" value="Chromosome"/>
</dbReference>
<dbReference type="EMBL" id="CP003017">
    <property type="protein sequence ID" value="AEN91079.1"/>
    <property type="molecule type" value="Genomic_DNA"/>
</dbReference>
<reference evidence="2 3" key="1">
    <citation type="journal article" date="2011" name="J. Bacteriol.">
        <title>Complete genome sequence of the industrial strain Bacillus megaterium WSH-002.</title>
        <authorList>
            <person name="Liu L."/>
            <person name="Li Y."/>
            <person name="Zhang J."/>
            <person name="Zou W."/>
            <person name="Zhou Z."/>
            <person name="Liu J."/>
            <person name="Li X."/>
            <person name="Wang L."/>
            <person name="Chen J."/>
        </authorList>
    </citation>
    <scope>NUCLEOTIDE SEQUENCE [LARGE SCALE GENOMIC DNA]</scope>
    <source>
        <strain evidence="2 3">WSH-002</strain>
    </source>
</reference>
<dbReference type="InterPro" id="IPR046742">
    <property type="entry name" value="DUF6792"/>
</dbReference>